<dbReference type="InterPro" id="IPR004589">
    <property type="entry name" value="DNA_helicase_ATP-dep_RecQ"/>
</dbReference>
<dbReference type="PROSITE" id="PS51192">
    <property type="entry name" value="HELICASE_ATP_BIND_1"/>
    <property type="match status" value="1"/>
</dbReference>
<dbReference type="InterPro" id="IPR014001">
    <property type="entry name" value="Helicase_ATP-bd"/>
</dbReference>
<dbReference type="InterPro" id="IPR011545">
    <property type="entry name" value="DEAD/DEAH_box_helicase_dom"/>
</dbReference>
<keyword evidence="2" id="KW-0479">Metal-binding</keyword>
<protein>
    <recommendedName>
        <fullName evidence="11">ATP-dependent DNA helicase RecQ</fullName>
        <ecNumber evidence="10">5.6.2.4</ecNumber>
    </recommendedName>
    <alternativeName>
        <fullName evidence="12">DNA 3'-5' helicase RecQ</fullName>
    </alternativeName>
</protein>
<evidence type="ECO:0000256" key="5">
    <source>
        <dbReference type="ARBA" id="ARBA00022806"/>
    </source>
</evidence>
<keyword evidence="8" id="KW-0413">Isomerase</keyword>
<reference evidence="15" key="1">
    <citation type="submission" date="2023-07" db="EMBL/GenBank/DDBJ databases">
        <title>The genome sequence of Rhodocytophaga aerolata KACC 12507.</title>
        <authorList>
            <person name="Zhang X."/>
        </authorList>
    </citation>
    <scope>NUCLEOTIDE SEQUENCE</scope>
    <source>
        <strain evidence="15">KACC 12507</strain>
    </source>
</reference>
<dbReference type="EC" id="5.6.2.4" evidence="10"/>
<name>A0ABT8R277_9BACT</name>
<dbReference type="SMART" id="SM00490">
    <property type="entry name" value="HELICc"/>
    <property type="match status" value="1"/>
</dbReference>
<evidence type="ECO:0000256" key="9">
    <source>
        <dbReference type="ARBA" id="ARBA00034617"/>
    </source>
</evidence>
<evidence type="ECO:0000256" key="1">
    <source>
        <dbReference type="ARBA" id="ARBA00005446"/>
    </source>
</evidence>
<evidence type="ECO:0000256" key="3">
    <source>
        <dbReference type="ARBA" id="ARBA00022741"/>
    </source>
</evidence>
<evidence type="ECO:0000256" key="2">
    <source>
        <dbReference type="ARBA" id="ARBA00022723"/>
    </source>
</evidence>
<keyword evidence="5 15" id="KW-0347">Helicase</keyword>
<evidence type="ECO:0000259" key="14">
    <source>
        <dbReference type="PROSITE" id="PS51194"/>
    </source>
</evidence>
<dbReference type="SMART" id="SM00487">
    <property type="entry name" value="DEXDc"/>
    <property type="match status" value="1"/>
</dbReference>
<dbReference type="EMBL" id="JAUKPO010000003">
    <property type="protein sequence ID" value="MDO1446192.1"/>
    <property type="molecule type" value="Genomic_DNA"/>
</dbReference>
<dbReference type="InterPro" id="IPR032284">
    <property type="entry name" value="RecQ_Zn-bd"/>
</dbReference>
<dbReference type="PANTHER" id="PTHR13710:SF105">
    <property type="entry name" value="ATP-DEPENDENT DNA HELICASE Q1"/>
    <property type="match status" value="1"/>
</dbReference>
<evidence type="ECO:0000256" key="12">
    <source>
        <dbReference type="ARBA" id="ARBA00044550"/>
    </source>
</evidence>
<evidence type="ECO:0000256" key="7">
    <source>
        <dbReference type="ARBA" id="ARBA00023125"/>
    </source>
</evidence>
<dbReference type="Pfam" id="PF00271">
    <property type="entry name" value="Helicase_C"/>
    <property type="match status" value="1"/>
</dbReference>
<dbReference type="Proteomes" id="UP001168528">
    <property type="component" value="Unassembled WGS sequence"/>
</dbReference>
<keyword evidence="4" id="KW-0378">Hydrolase</keyword>
<dbReference type="PANTHER" id="PTHR13710">
    <property type="entry name" value="DNA HELICASE RECQ FAMILY MEMBER"/>
    <property type="match status" value="1"/>
</dbReference>
<dbReference type="Gene3D" id="1.10.10.10">
    <property type="entry name" value="Winged helix-like DNA-binding domain superfamily/Winged helix DNA-binding domain"/>
    <property type="match status" value="1"/>
</dbReference>
<keyword evidence="6" id="KW-0067">ATP-binding</keyword>
<evidence type="ECO:0000256" key="6">
    <source>
        <dbReference type="ARBA" id="ARBA00022840"/>
    </source>
</evidence>
<dbReference type="CDD" id="cd17920">
    <property type="entry name" value="DEXHc_RecQ"/>
    <property type="match status" value="1"/>
</dbReference>
<evidence type="ECO:0000256" key="10">
    <source>
        <dbReference type="ARBA" id="ARBA00034808"/>
    </source>
</evidence>
<proteinExistence type="inferred from homology"/>
<evidence type="ECO:0000259" key="13">
    <source>
        <dbReference type="PROSITE" id="PS51192"/>
    </source>
</evidence>
<evidence type="ECO:0000256" key="11">
    <source>
        <dbReference type="ARBA" id="ARBA00044535"/>
    </source>
</evidence>
<dbReference type="InterPro" id="IPR036388">
    <property type="entry name" value="WH-like_DNA-bd_sf"/>
</dbReference>
<dbReference type="GO" id="GO:0004386">
    <property type="term" value="F:helicase activity"/>
    <property type="evidence" value="ECO:0007669"/>
    <property type="project" value="UniProtKB-KW"/>
</dbReference>
<gene>
    <name evidence="15" type="ORF">Q0590_08010</name>
</gene>
<comment type="similarity">
    <text evidence="1">Belongs to the helicase family. RecQ subfamily.</text>
</comment>
<evidence type="ECO:0000256" key="4">
    <source>
        <dbReference type="ARBA" id="ARBA00022801"/>
    </source>
</evidence>
<feature type="domain" description="Helicase C-terminal" evidence="14">
    <location>
        <begin position="217"/>
        <end position="367"/>
    </location>
</feature>
<organism evidence="15 16">
    <name type="scientific">Rhodocytophaga aerolata</name>
    <dbReference type="NCBI Taxonomy" id="455078"/>
    <lineage>
        <taxon>Bacteria</taxon>
        <taxon>Pseudomonadati</taxon>
        <taxon>Bacteroidota</taxon>
        <taxon>Cytophagia</taxon>
        <taxon>Cytophagales</taxon>
        <taxon>Rhodocytophagaceae</taxon>
        <taxon>Rhodocytophaga</taxon>
    </lineage>
</organism>
<accession>A0ABT8R277</accession>
<dbReference type="InterPro" id="IPR001650">
    <property type="entry name" value="Helicase_C-like"/>
</dbReference>
<evidence type="ECO:0000256" key="8">
    <source>
        <dbReference type="ARBA" id="ARBA00023235"/>
    </source>
</evidence>
<dbReference type="RefSeq" id="WP_302036993.1">
    <property type="nucleotide sequence ID" value="NZ_JAUKPO010000003.1"/>
</dbReference>
<dbReference type="Pfam" id="PF16124">
    <property type="entry name" value="RecQ_Zn_bind"/>
    <property type="match status" value="1"/>
</dbReference>
<evidence type="ECO:0000313" key="16">
    <source>
        <dbReference type="Proteomes" id="UP001168528"/>
    </source>
</evidence>
<dbReference type="Gene3D" id="3.40.50.300">
    <property type="entry name" value="P-loop containing nucleotide triphosphate hydrolases"/>
    <property type="match status" value="2"/>
</dbReference>
<comment type="caution">
    <text evidence="15">The sequence shown here is derived from an EMBL/GenBank/DDBJ whole genome shotgun (WGS) entry which is preliminary data.</text>
</comment>
<keyword evidence="7" id="KW-0238">DNA-binding</keyword>
<dbReference type="PROSITE" id="PS51194">
    <property type="entry name" value="HELICASE_CTER"/>
    <property type="match status" value="1"/>
</dbReference>
<comment type="catalytic activity">
    <reaction evidence="9">
        <text>Couples ATP hydrolysis with the unwinding of duplex DNA by translocating in the 3'-5' direction.</text>
        <dbReference type="EC" id="5.6.2.4"/>
    </reaction>
</comment>
<dbReference type="NCBIfam" id="TIGR00614">
    <property type="entry name" value="recQ_fam"/>
    <property type="match status" value="1"/>
</dbReference>
<dbReference type="Pfam" id="PF00270">
    <property type="entry name" value="DEAD"/>
    <property type="match status" value="1"/>
</dbReference>
<dbReference type="InterPro" id="IPR027417">
    <property type="entry name" value="P-loop_NTPase"/>
</dbReference>
<feature type="domain" description="Helicase ATP-binding" evidence="13">
    <location>
        <begin position="25"/>
        <end position="193"/>
    </location>
</feature>
<keyword evidence="16" id="KW-1185">Reference proteome</keyword>
<sequence>MSHIHDILKTYWGYDSFRPLQEDIISAVLQKQDTLALLPTGGGKSVCFQVPALAMDGICIVISPLIALMKDQVEQLQKRHIPAVALYSGLTRREIDITLDNCVFGQYKFLYISPERIQTELFIERVKRMKVGLLAVDEAHCISQWGYDFRPPYLEIVKLREILPDVPVIALTATATKEVRKDIIDKLAFRKPQVFQKSFARENLSYSAFKEENKEKKLYTILQRVPGSAVVYVRSRKRTQKLAEWLTQSGISADFYHAGLSNQQRSQKQDAWITNHTRVMVATNAFGMGIDKPDVRTVIHIDLPDTLEAYYQEAGRAGRDEKKAYAVALYHQSDITDLQERVERAYPPIEFIRRTYQSLANYYQIAVGSGYLSSYDFELDTFADTYKLPPSDTYYALKRLEDEGFIQFNESFYSPSKVYFQIDKKQLYEFQVANAGFDVLIKMLLRMYGGEVFTSFMVISEYAVARQLQIQIADVERMLTALHGYNILIYDKQKDKPQITFTTVRFNAVDMPLQTRHLQIRKQQELDKVQAVITYVTHQNRCRTLLLLEYFDEISDKECGVCDICLEKKKQKDYSDYFHQNRQKILQLLTGKEISLQQLVYAINPKNEKMLLDTIREMAGTGEVKYAANGNIYIPS</sequence>
<evidence type="ECO:0000313" key="15">
    <source>
        <dbReference type="EMBL" id="MDO1446192.1"/>
    </source>
</evidence>
<dbReference type="SUPFAM" id="SSF52540">
    <property type="entry name" value="P-loop containing nucleoside triphosphate hydrolases"/>
    <property type="match status" value="1"/>
</dbReference>
<keyword evidence="3" id="KW-0547">Nucleotide-binding</keyword>